<feature type="transmembrane region" description="Helical" evidence="1">
    <location>
        <begin position="95"/>
        <end position="114"/>
    </location>
</feature>
<feature type="transmembrane region" description="Helical" evidence="1">
    <location>
        <begin position="120"/>
        <end position="138"/>
    </location>
</feature>
<keyword evidence="1" id="KW-0472">Membrane</keyword>
<dbReference type="OrthoDB" id="2974719at2"/>
<evidence type="ECO:0000313" key="3">
    <source>
        <dbReference type="Proteomes" id="UP000243650"/>
    </source>
</evidence>
<gene>
    <name evidence="2" type="ORF">C6I21_14500</name>
</gene>
<accession>A0A2P6ME18</accession>
<protein>
    <submittedName>
        <fullName evidence="2">Uncharacterized protein</fullName>
    </submittedName>
</protein>
<dbReference type="AlphaFoldDB" id="A0A2P6ME18"/>
<name>A0A2P6ME18_ALKUR</name>
<evidence type="ECO:0000313" key="2">
    <source>
        <dbReference type="EMBL" id="PRO64529.1"/>
    </source>
</evidence>
<dbReference type="RefSeq" id="WP_105960193.1">
    <property type="nucleotide sequence ID" value="NZ_PVNS01000015.1"/>
</dbReference>
<sequence length="149" mass="16664">MIEQDKRMKELQDSLGSTNGRWLQLSDMRRIRARLVTTSSECSVCRELIEELDERVDHAADQNGNVTRQERQAYTRMVSRMKHHLQKQHGLISDGYYGSLYMALGVSVGLLIGGMLFESIVFGLPIGIGIGLALGAGMDKRAQRQGKVL</sequence>
<comment type="caution">
    <text evidence="2">The sequence shown here is derived from an EMBL/GenBank/DDBJ whole genome shotgun (WGS) entry which is preliminary data.</text>
</comment>
<keyword evidence="1" id="KW-1133">Transmembrane helix</keyword>
<keyword evidence="1" id="KW-0812">Transmembrane</keyword>
<reference evidence="2 3" key="1">
    <citation type="submission" date="2018-03" db="EMBL/GenBank/DDBJ databases">
        <title>Bacillus urumqiensis sp. nov., a moderately haloalkaliphilic bacterium isolated from a salt lake.</title>
        <authorList>
            <person name="Zhao B."/>
            <person name="Liao Z."/>
        </authorList>
    </citation>
    <scope>NUCLEOTIDE SEQUENCE [LARGE SCALE GENOMIC DNA]</scope>
    <source>
        <strain evidence="2 3">BZ-SZ-XJ18</strain>
    </source>
</reference>
<dbReference type="EMBL" id="PVNS01000015">
    <property type="protein sequence ID" value="PRO64529.1"/>
    <property type="molecule type" value="Genomic_DNA"/>
</dbReference>
<dbReference type="Proteomes" id="UP000243650">
    <property type="component" value="Unassembled WGS sequence"/>
</dbReference>
<keyword evidence="3" id="KW-1185">Reference proteome</keyword>
<proteinExistence type="predicted"/>
<organism evidence="2 3">
    <name type="scientific">Alkalicoccus urumqiensis</name>
    <name type="common">Bacillus urumqiensis</name>
    <dbReference type="NCBI Taxonomy" id="1548213"/>
    <lineage>
        <taxon>Bacteria</taxon>
        <taxon>Bacillati</taxon>
        <taxon>Bacillota</taxon>
        <taxon>Bacilli</taxon>
        <taxon>Bacillales</taxon>
        <taxon>Bacillaceae</taxon>
        <taxon>Alkalicoccus</taxon>
    </lineage>
</organism>
<evidence type="ECO:0000256" key="1">
    <source>
        <dbReference type="SAM" id="Phobius"/>
    </source>
</evidence>